<reference evidence="2 3" key="1">
    <citation type="submission" date="2020-05" db="EMBL/GenBank/DDBJ databases">
        <title>Genomic Encyclopedia of Type Strains, Phase IV (KMG-V): Genome sequencing to study the core and pangenomes of soil and plant-associated prokaryotes.</title>
        <authorList>
            <person name="Whitman W."/>
        </authorList>
    </citation>
    <scope>NUCLEOTIDE SEQUENCE [LARGE SCALE GENOMIC DNA]</scope>
    <source>
        <strain evidence="2 3">9A</strain>
    </source>
</reference>
<gene>
    <name evidence="2" type="ORF">HNP98_002249</name>
</gene>
<evidence type="ECO:0000313" key="3">
    <source>
        <dbReference type="Proteomes" id="UP000779507"/>
    </source>
</evidence>
<dbReference type="PROSITE" id="PS51257">
    <property type="entry name" value="PROKAR_LIPOPROTEIN"/>
    <property type="match status" value="1"/>
</dbReference>
<evidence type="ECO:0000313" key="2">
    <source>
        <dbReference type="EMBL" id="NRT19420.1"/>
    </source>
</evidence>
<evidence type="ECO:0000256" key="1">
    <source>
        <dbReference type="SAM" id="SignalP"/>
    </source>
</evidence>
<keyword evidence="1" id="KW-0732">Signal</keyword>
<feature type="signal peptide" evidence="1">
    <location>
        <begin position="1"/>
        <end position="25"/>
    </location>
</feature>
<dbReference type="EMBL" id="JABSNP010000009">
    <property type="protein sequence ID" value="NRT19420.1"/>
    <property type="molecule type" value="Genomic_DNA"/>
</dbReference>
<dbReference type="Proteomes" id="UP000779507">
    <property type="component" value="Unassembled WGS sequence"/>
</dbReference>
<evidence type="ECO:0008006" key="4">
    <source>
        <dbReference type="Google" id="ProtNLM"/>
    </source>
</evidence>
<feature type="chain" id="PRO_5045185785" description="LemA family protein" evidence="1">
    <location>
        <begin position="26"/>
        <end position="206"/>
    </location>
</feature>
<dbReference type="RefSeq" id="WP_173810143.1">
    <property type="nucleotide sequence ID" value="NZ_JABSNP010000009.1"/>
</dbReference>
<accession>A0ABX2FQI9</accession>
<proteinExistence type="predicted"/>
<protein>
    <recommendedName>
        <fullName evidence="4">LemA family protein</fullName>
    </recommendedName>
</protein>
<keyword evidence="3" id="KW-1185">Reference proteome</keyword>
<sequence>MPRLLRSAFPLKSVLSGLLLVVACAASCKRDGGTRAAAADPASATAVQSQLTVLRDSADAKWRTMVASDDQKIGLTRLLLRELAQQPGFDKARLEALGTANARLKARRYTQTALPSAQIDAYDAAQDSLLHVLLPLAAPGGAAPTDNARNFVEGLQQLDAGVVGYRVQYDRAAKQYNTYLALHQADVAHFGGKYPVPQPLPLFTIQ</sequence>
<comment type="caution">
    <text evidence="2">The sequence shown here is derived from an EMBL/GenBank/DDBJ whole genome shotgun (WGS) entry which is preliminary data.</text>
</comment>
<name>A0ABX2FQI9_9BACT</name>
<organism evidence="2 3">
    <name type="scientific">Hymenobacter caeli</name>
    <dbReference type="NCBI Taxonomy" id="2735894"/>
    <lineage>
        <taxon>Bacteria</taxon>
        <taxon>Pseudomonadati</taxon>
        <taxon>Bacteroidota</taxon>
        <taxon>Cytophagia</taxon>
        <taxon>Cytophagales</taxon>
        <taxon>Hymenobacteraceae</taxon>
        <taxon>Hymenobacter</taxon>
    </lineage>
</organism>